<feature type="compositionally biased region" description="Low complexity" evidence="9">
    <location>
        <begin position="488"/>
        <end position="512"/>
    </location>
</feature>
<comment type="catalytic activity">
    <reaction evidence="1">
        <text>ATP + protein L-histidine = ADP + protein N-phospho-L-histidine.</text>
        <dbReference type="EC" id="2.7.13.3"/>
    </reaction>
</comment>
<dbReference type="GO" id="GO:0000155">
    <property type="term" value="F:phosphorelay sensor kinase activity"/>
    <property type="evidence" value="ECO:0007669"/>
    <property type="project" value="InterPro"/>
</dbReference>
<sequence length="570" mass="59553">MGWYERWAQWSERHRFLMDLGWTVLAALVLIPGMLTMSSTSFSPGYDLRAGVIASLLVLAPLPWCRTRPFASAVAVFVASMVQLWVLDVDLVAADLLVLVSIYCITVYGTRRAYLTCAALGVVGAVAFGLAVNLSVHSVVVVIPTLALLAASFAFGLVRRSRRAMLLAMRDRTLRLEIERDQQAQIATAAERSRIAREMHDIVAHSLSVIIAQADGGRYAATADPAAAQRSLGTIAETGRAALADMRRLLGVLRDDQPAPTTPLGLVAPDDVPRAPAGTRPRGAGSGAAGSGAAHVGVVAAGTPPDAADHGAPPGGGTTPASGAAPLRPQPDAADIGQLVEQARDSGMRVSWARVGVERRLPPGVGLTLYRVCQEALTNVRKHAGPRPAVTVLVRWGEEEVELRVEDDGRGLAADGSPSPDEPAPAPGYGLLGMRERAEMFGGTLTAGPRRGGGFSVRFVVPIPRAAARVPAVTEPVAVDAEQAAVDAGQPAADADADAAAAQPAAVEAEPPADAPRPEEDGPAPAAADRSGAPGPASAERTEHTELTEHTEHDEEHPDRTDLHDTRGAR</sequence>
<feature type="region of interest" description="Disordered" evidence="9">
    <location>
        <begin position="488"/>
        <end position="570"/>
    </location>
</feature>
<dbReference type="Gene3D" id="1.20.5.1930">
    <property type="match status" value="1"/>
</dbReference>
<dbReference type="Pfam" id="PF07730">
    <property type="entry name" value="HisKA_3"/>
    <property type="match status" value="1"/>
</dbReference>
<evidence type="ECO:0000256" key="7">
    <source>
        <dbReference type="ARBA" id="ARBA00022840"/>
    </source>
</evidence>
<dbReference type="InterPro" id="IPR036890">
    <property type="entry name" value="HATPase_C_sf"/>
</dbReference>
<evidence type="ECO:0000256" key="6">
    <source>
        <dbReference type="ARBA" id="ARBA00022777"/>
    </source>
</evidence>
<dbReference type="EMBL" id="JAMTCS010000011">
    <property type="protein sequence ID" value="MCP2266077.1"/>
    <property type="molecule type" value="Genomic_DNA"/>
</dbReference>
<feature type="transmembrane region" description="Helical" evidence="10">
    <location>
        <begin position="46"/>
        <end position="64"/>
    </location>
</feature>
<dbReference type="Proteomes" id="UP001139493">
    <property type="component" value="Unassembled WGS sequence"/>
</dbReference>
<keyword evidence="10" id="KW-1133">Transmembrane helix</keyword>
<dbReference type="CDD" id="cd16917">
    <property type="entry name" value="HATPase_UhpB-NarQ-NarX-like"/>
    <property type="match status" value="1"/>
</dbReference>
<dbReference type="SMART" id="SM00387">
    <property type="entry name" value="HATPase_c"/>
    <property type="match status" value="1"/>
</dbReference>
<feature type="transmembrane region" description="Helical" evidence="10">
    <location>
        <begin position="84"/>
        <end position="106"/>
    </location>
</feature>
<feature type="compositionally biased region" description="Basic and acidic residues" evidence="9">
    <location>
        <begin position="540"/>
        <end position="570"/>
    </location>
</feature>
<keyword evidence="5" id="KW-0547">Nucleotide-binding</keyword>
<evidence type="ECO:0000256" key="1">
    <source>
        <dbReference type="ARBA" id="ARBA00000085"/>
    </source>
</evidence>
<feature type="compositionally biased region" description="Low complexity" evidence="9">
    <location>
        <begin position="291"/>
        <end position="312"/>
    </location>
</feature>
<feature type="compositionally biased region" description="Low complexity" evidence="9">
    <location>
        <begin position="274"/>
        <end position="283"/>
    </location>
</feature>
<dbReference type="InterPro" id="IPR055558">
    <property type="entry name" value="DUF7134"/>
</dbReference>
<keyword evidence="3" id="KW-0597">Phosphoprotein</keyword>
<dbReference type="InterPro" id="IPR011712">
    <property type="entry name" value="Sig_transdc_His_kin_sub3_dim/P"/>
</dbReference>
<keyword evidence="10" id="KW-0812">Transmembrane</keyword>
<dbReference type="GO" id="GO:0005524">
    <property type="term" value="F:ATP binding"/>
    <property type="evidence" value="ECO:0007669"/>
    <property type="project" value="UniProtKB-KW"/>
</dbReference>
<reference evidence="12" key="1">
    <citation type="submission" date="2022-06" db="EMBL/GenBank/DDBJ databases">
        <title>Genomic Encyclopedia of Archaeal and Bacterial Type Strains, Phase II (KMG-II): from individual species to whole genera.</title>
        <authorList>
            <person name="Goeker M."/>
        </authorList>
    </citation>
    <scope>NUCLEOTIDE SEQUENCE</scope>
    <source>
        <strain evidence="12">DSM 26652</strain>
    </source>
</reference>
<feature type="transmembrane region" description="Helical" evidence="10">
    <location>
        <begin position="113"/>
        <end position="132"/>
    </location>
</feature>
<dbReference type="SUPFAM" id="SSF55874">
    <property type="entry name" value="ATPase domain of HSP90 chaperone/DNA topoisomerase II/histidine kinase"/>
    <property type="match status" value="1"/>
</dbReference>
<comment type="caution">
    <text evidence="12">The sequence shown here is derived from an EMBL/GenBank/DDBJ whole genome shotgun (WGS) entry which is preliminary data.</text>
</comment>
<evidence type="ECO:0000256" key="4">
    <source>
        <dbReference type="ARBA" id="ARBA00022679"/>
    </source>
</evidence>
<dbReference type="Gene3D" id="3.30.565.10">
    <property type="entry name" value="Histidine kinase-like ATPase, C-terminal domain"/>
    <property type="match status" value="1"/>
</dbReference>
<keyword evidence="6 12" id="KW-0418">Kinase</keyword>
<evidence type="ECO:0000313" key="12">
    <source>
        <dbReference type="EMBL" id="MCP2266077.1"/>
    </source>
</evidence>
<accession>A0A9X2G2V8</accession>
<dbReference type="InterPro" id="IPR050482">
    <property type="entry name" value="Sensor_HK_TwoCompSys"/>
</dbReference>
<evidence type="ECO:0000259" key="11">
    <source>
        <dbReference type="PROSITE" id="PS50109"/>
    </source>
</evidence>
<keyword evidence="8" id="KW-0902">Two-component regulatory system</keyword>
<dbReference type="InterPro" id="IPR005467">
    <property type="entry name" value="His_kinase_dom"/>
</dbReference>
<dbReference type="Pfam" id="PF02518">
    <property type="entry name" value="HATPase_c"/>
    <property type="match status" value="1"/>
</dbReference>
<keyword evidence="10" id="KW-0472">Membrane</keyword>
<keyword evidence="7" id="KW-0067">ATP-binding</keyword>
<evidence type="ECO:0000256" key="3">
    <source>
        <dbReference type="ARBA" id="ARBA00022553"/>
    </source>
</evidence>
<feature type="region of interest" description="Disordered" evidence="9">
    <location>
        <begin position="254"/>
        <end position="331"/>
    </location>
</feature>
<evidence type="ECO:0000256" key="8">
    <source>
        <dbReference type="ARBA" id="ARBA00023012"/>
    </source>
</evidence>
<dbReference type="GO" id="GO:0046983">
    <property type="term" value="F:protein dimerization activity"/>
    <property type="evidence" value="ECO:0007669"/>
    <property type="project" value="InterPro"/>
</dbReference>
<keyword evidence="4" id="KW-0808">Transferase</keyword>
<feature type="transmembrane region" description="Helical" evidence="10">
    <location>
        <begin position="20"/>
        <end position="39"/>
    </location>
</feature>
<dbReference type="PROSITE" id="PS50109">
    <property type="entry name" value="HIS_KIN"/>
    <property type="match status" value="1"/>
</dbReference>
<feature type="transmembrane region" description="Helical" evidence="10">
    <location>
        <begin position="138"/>
        <end position="158"/>
    </location>
</feature>
<dbReference type="PANTHER" id="PTHR24421:SF10">
    <property type="entry name" value="NITRATE_NITRITE SENSOR PROTEIN NARQ"/>
    <property type="match status" value="1"/>
</dbReference>
<evidence type="ECO:0000256" key="10">
    <source>
        <dbReference type="SAM" id="Phobius"/>
    </source>
</evidence>
<dbReference type="InterPro" id="IPR003594">
    <property type="entry name" value="HATPase_dom"/>
</dbReference>
<keyword evidence="13" id="KW-1185">Reference proteome</keyword>
<dbReference type="Pfam" id="PF23539">
    <property type="entry name" value="DUF7134"/>
    <property type="match status" value="1"/>
</dbReference>
<dbReference type="EC" id="2.7.13.3" evidence="2"/>
<gene>
    <name evidence="12" type="ORF">APR03_003442</name>
</gene>
<protein>
    <recommendedName>
        <fullName evidence="2">histidine kinase</fullName>
        <ecNumber evidence="2">2.7.13.3</ecNumber>
    </recommendedName>
</protein>
<dbReference type="GO" id="GO:0016020">
    <property type="term" value="C:membrane"/>
    <property type="evidence" value="ECO:0007669"/>
    <property type="project" value="InterPro"/>
</dbReference>
<dbReference type="AlphaFoldDB" id="A0A9X2G2V8"/>
<dbReference type="RefSeq" id="WP_253837604.1">
    <property type="nucleotide sequence ID" value="NZ_JAMTCS010000011.1"/>
</dbReference>
<dbReference type="PANTHER" id="PTHR24421">
    <property type="entry name" value="NITRATE/NITRITE SENSOR PROTEIN NARX-RELATED"/>
    <property type="match status" value="1"/>
</dbReference>
<evidence type="ECO:0000313" key="13">
    <source>
        <dbReference type="Proteomes" id="UP001139493"/>
    </source>
</evidence>
<evidence type="ECO:0000256" key="9">
    <source>
        <dbReference type="SAM" id="MobiDB-lite"/>
    </source>
</evidence>
<organism evidence="12 13">
    <name type="scientific">Promicromonospora thailandica</name>
    <dbReference type="NCBI Taxonomy" id="765201"/>
    <lineage>
        <taxon>Bacteria</taxon>
        <taxon>Bacillati</taxon>
        <taxon>Actinomycetota</taxon>
        <taxon>Actinomycetes</taxon>
        <taxon>Micrococcales</taxon>
        <taxon>Promicromonosporaceae</taxon>
        <taxon>Promicromonospora</taxon>
    </lineage>
</organism>
<evidence type="ECO:0000256" key="5">
    <source>
        <dbReference type="ARBA" id="ARBA00022741"/>
    </source>
</evidence>
<proteinExistence type="predicted"/>
<name>A0A9X2G2V8_9MICO</name>
<feature type="domain" description="Histidine kinase" evidence="11">
    <location>
        <begin position="369"/>
        <end position="465"/>
    </location>
</feature>
<evidence type="ECO:0000256" key="2">
    <source>
        <dbReference type="ARBA" id="ARBA00012438"/>
    </source>
</evidence>